<dbReference type="EMBL" id="JAIZAY010000004">
    <property type="protein sequence ID" value="KAJ8042884.1"/>
    <property type="molecule type" value="Genomic_DNA"/>
</dbReference>
<dbReference type="InterPro" id="IPR055378">
    <property type="entry name" value="GH3_C"/>
</dbReference>
<gene>
    <name evidence="3" type="ORF">HOLleu_09760</name>
</gene>
<feature type="domain" description="GH3 C-terminal" evidence="2">
    <location>
        <begin position="454"/>
        <end position="548"/>
    </location>
</feature>
<dbReference type="Proteomes" id="UP001152320">
    <property type="component" value="Chromosome 4"/>
</dbReference>
<dbReference type="InterPro" id="IPR004993">
    <property type="entry name" value="GH3"/>
</dbReference>
<dbReference type="Gene3D" id="3.40.50.12780">
    <property type="entry name" value="N-terminal domain of ligase-like"/>
    <property type="match status" value="1"/>
</dbReference>
<dbReference type="PANTHER" id="PTHR31901:SF9">
    <property type="entry name" value="GH3 DOMAIN-CONTAINING PROTEIN"/>
    <property type="match status" value="1"/>
</dbReference>
<organism evidence="3 4">
    <name type="scientific">Holothuria leucospilota</name>
    <name type="common">Black long sea cucumber</name>
    <name type="synonym">Mertensiothuria leucospilota</name>
    <dbReference type="NCBI Taxonomy" id="206669"/>
    <lineage>
        <taxon>Eukaryota</taxon>
        <taxon>Metazoa</taxon>
        <taxon>Echinodermata</taxon>
        <taxon>Eleutherozoa</taxon>
        <taxon>Echinozoa</taxon>
        <taxon>Holothuroidea</taxon>
        <taxon>Aspidochirotacea</taxon>
        <taxon>Aspidochirotida</taxon>
        <taxon>Holothuriidae</taxon>
        <taxon>Holothuria</taxon>
    </lineage>
</organism>
<proteinExistence type="predicted"/>
<dbReference type="PANTHER" id="PTHR31901">
    <property type="entry name" value="GH3 DOMAIN-CONTAINING PROTEIN"/>
    <property type="match status" value="1"/>
</dbReference>
<evidence type="ECO:0000313" key="3">
    <source>
        <dbReference type="EMBL" id="KAJ8042884.1"/>
    </source>
</evidence>
<evidence type="ECO:0000259" key="2">
    <source>
        <dbReference type="Pfam" id="PF23572"/>
    </source>
</evidence>
<dbReference type="GO" id="GO:0005737">
    <property type="term" value="C:cytoplasm"/>
    <property type="evidence" value="ECO:0007669"/>
    <property type="project" value="TreeGrafter"/>
</dbReference>
<comment type="caution">
    <text evidence="3">The sequence shown here is derived from an EMBL/GenBank/DDBJ whole genome shotgun (WGS) entry which is preliminary data.</text>
</comment>
<dbReference type="OrthoDB" id="10004661at2759"/>
<reference evidence="3" key="1">
    <citation type="submission" date="2021-10" db="EMBL/GenBank/DDBJ databases">
        <title>Tropical sea cucumber genome reveals ecological adaptation and Cuvierian tubules defense mechanism.</title>
        <authorList>
            <person name="Chen T."/>
        </authorList>
    </citation>
    <scope>NUCLEOTIDE SEQUENCE</scope>
    <source>
        <strain evidence="3">Nanhai2018</strain>
        <tissue evidence="3">Muscle</tissue>
    </source>
</reference>
<protein>
    <submittedName>
        <fullName evidence="3">Indole-3-acetic acid-amido synthetase GH3.17</fullName>
    </submittedName>
</protein>
<sequence length="561" mass="63934">MKARHDGLRALKIFRRNCKNVHAVQQKLLGEIISKNSATDYGRKFGLHRIRSLEDLRKRHPLTTYERYESFVDRVAQGEPQVMTKDPPTRLCETSGTTGKNKLIPQDNKTLLPKVRAVIKGLMHETFPKMTIVQRIMKLHIHYGFKKSKCGITIATATAIDPKTMKFFVSYTTPPEGLLLNNLFDALYIHLLFGLKEKSLGVIEASFIMTVEEAIRILILKWENLVEDLKTGTIHEGLHLEPWIRSALSKALGDGDVTRANEVEVEIRKGPIGIVKRLWPSIAFIGCIDNLGRKSYLQTTFAAGVPIYSYGYGSSEGAQGINLWPLDDDTHFLPFHAVAVFEFIPEEAMDKDDPPTYFLHEVEVGQNYEIVVTQGYGLYRYRMGDVVRVTGFYRSCPKLTFLYRRAMLLDIDGEKVSQLVVAASLKDALTMWPGLILQQYCVVQSPLMSRVVNAKDKDGSHRYYVFFLQLKANDGKDLHEIDVKVLAKRIDEGICSRHFVFKENREENRFSSPEVYLVNDNAFQELRKYILKSGKVSAVQMKLPLRLKTPEMVEVMLANLL</sequence>
<dbReference type="GO" id="GO:0016881">
    <property type="term" value="F:acid-amino acid ligase activity"/>
    <property type="evidence" value="ECO:0007669"/>
    <property type="project" value="TreeGrafter"/>
</dbReference>
<dbReference type="Pfam" id="PF23572">
    <property type="entry name" value="GH3_C"/>
    <property type="match status" value="1"/>
</dbReference>
<accession>A0A9Q1HE42</accession>
<dbReference type="Pfam" id="PF03321">
    <property type="entry name" value="GH3"/>
    <property type="match status" value="1"/>
</dbReference>
<keyword evidence="4" id="KW-1185">Reference proteome</keyword>
<dbReference type="InterPro" id="IPR042099">
    <property type="entry name" value="ANL_N_sf"/>
</dbReference>
<name>A0A9Q1HE42_HOLLE</name>
<dbReference type="InterPro" id="IPR055377">
    <property type="entry name" value="GH3_M"/>
</dbReference>
<evidence type="ECO:0000259" key="1">
    <source>
        <dbReference type="Pfam" id="PF23571"/>
    </source>
</evidence>
<evidence type="ECO:0000313" key="4">
    <source>
        <dbReference type="Proteomes" id="UP001152320"/>
    </source>
</evidence>
<dbReference type="Pfam" id="PF23571">
    <property type="entry name" value="GH3_M"/>
    <property type="match status" value="1"/>
</dbReference>
<feature type="domain" description="GH3 middle" evidence="1">
    <location>
        <begin position="337"/>
        <end position="404"/>
    </location>
</feature>
<dbReference type="AlphaFoldDB" id="A0A9Q1HE42"/>